<evidence type="ECO:0000256" key="6">
    <source>
        <dbReference type="SAM" id="MobiDB-lite"/>
    </source>
</evidence>
<dbReference type="InterPro" id="IPR011032">
    <property type="entry name" value="GroES-like_sf"/>
</dbReference>
<dbReference type="PANTHER" id="PTHR43401">
    <property type="entry name" value="L-THREONINE 3-DEHYDROGENASE"/>
    <property type="match status" value="1"/>
</dbReference>
<organism evidence="8 9">
    <name type="scientific">Actinoplanes couchii</name>
    <dbReference type="NCBI Taxonomy" id="403638"/>
    <lineage>
        <taxon>Bacteria</taxon>
        <taxon>Bacillati</taxon>
        <taxon>Actinomycetota</taxon>
        <taxon>Actinomycetes</taxon>
        <taxon>Micromonosporales</taxon>
        <taxon>Micromonosporaceae</taxon>
        <taxon>Actinoplanes</taxon>
    </lineage>
</organism>
<dbReference type="Gene3D" id="3.40.50.720">
    <property type="entry name" value="NAD(P)-binding Rossmann-like Domain"/>
    <property type="match status" value="1"/>
</dbReference>
<keyword evidence="9" id="KW-1185">Reference proteome</keyword>
<feature type="region of interest" description="Disordered" evidence="6">
    <location>
        <begin position="215"/>
        <end position="247"/>
    </location>
</feature>
<proteinExistence type="inferred from homology"/>
<dbReference type="CDD" id="cd08260">
    <property type="entry name" value="Zn_ADH6"/>
    <property type="match status" value="1"/>
</dbReference>
<evidence type="ECO:0000259" key="7">
    <source>
        <dbReference type="SMART" id="SM00829"/>
    </source>
</evidence>
<sequence length="375" mass="38848">MRAVIFDSIRSEPRVREVPEPIAPDDGVVVRVMATGMCRSDWHAWAGHDEITLPHVPGHELAGVISAVGPAVTRWRPGDRVTVPFVCGCGRCAWCRSGQAQVCPDQQQPGFTHWGSFAGSVALHAADTNLVALPPAVDFAAAAALGCRFATAYRALAGRARVTAGEWVTVIGAGGVGLSAVMIARALGARVIAVDRHPAALAVAAELGADQTLLAAGTNTGGTDTRGTDTRGPDTGGSSTRGPDTGCTDIPAAVAELTGGGSHVSVDAVGSEQTCADAILSLRRRGRHVQIGLLPPVDGHPRVPMARVIGWELDVLGSHGMAAVDYPEMMALIEQGRLEPQRLIERTIGLAEAAALLPGFDQATVAGMTMVDPAR</sequence>
<name>A0ABQ3XKH1_9ACTN</name>
<comment type="similarity">
    <text evidence="5">Belongs to the zinc-containing alcohol dehydrogenase family.</text>
</comment>
<dbReference type="SUPFAM" id="SSF50129">
    <property type="entry name" value="GroES-like"/>
    <property type="match status" value="1"/>
</dbReference>
<dbReference type="Proteomes" id="UP000612282">
    <property type="component" value="Unassembled WGS sequence"/>
</dbReference>
<dbReference type="InterPro" id="IPR002328">
    <property type="entry name" value="ADH_Zn_CS"/>
</dbReference>
<dbReference type="Pfam" id="PF08240">
    <property type="entry name" value="ADH_N"/>
    <property type="match status" value="1"/>
</dbReference>
<protein>
    <submittedName>
        <fullName evidence="8">Alcohol dehydrogenase</fullName>
    </submittedName>
</protein>
<dbReference type="EMBL" id="BOMG01000093">
    <property type="protein sequence ID" value="GID58996.1"/>
    <property type="molecule type" value="Genomic_DNA"/>
</dbReference>
<evidence type="ECO:0000256" key="1">
    <source>
        <dbReference type="ARBA" id="ARBA00001947"/>
    </source>
</evidence>
<dbReference type="InterPro" id="IPR036291">
    <property type="entry name" value="NAD(P)-bd_dom_sf"/>
</dbReference>
<dbReference type="InterPro" id="IPR013154">
    <property type="entry name" value="ADH-like_N"/>
</dbReference>
<evidence type="ECO:0000313" key="9">
    <source>
        <dbReference type="Proteomes" id="UP000612282"/>
    </source>
</evidence>
<dbReference type="SUPFAM" id="SSF51735">
    <property type="entry name" value="NAD(P)-binding Rossmann-fold domains"/>
    <property type="match status" value="1"/>
</dbReference>
<evidence type="ECO:0000256" key="4">
    <source>
        <dbReference type="ARBA" id="ARBA00023002"/>
    </source>
</evidence>
<reference evidence="8 9" key="1">
    <citation type="submission" date="2021-01" db="EMBL/GenBank/DDBJ databases">
        <title>Whole genome shotgun sequence of Actinoplanes couchii NBRC 106145.</title>
        <authorList>
            <person name="Komaki H."/>
            <person name="Tamura T."/>
        </authorList>
    </citation>
    <scope>NUCLEOTIDE SEQUENCE [LARGE SCALE GENOMIC DNA]</scope>
    <source>
        <strain evidence="8 9">NBRC 106145</strain>
    </source>
</reference>
<evidence type="ECO:0000313" key="8">
    <source>
        <dbReference type="EMBL" id="GID58996.1"/>
    </source>
</evidence>
<feature type="domain" description="Enoyl reductase (ER)" evidence="7">
    <location>
        <begin position="4"/>
        <end position="371"/>
    </location>
</feature>
<keyword evidence="2 5" id="KW-0479">Metal-binding</keyword>
<dbReference type="InterPro" id="IPR013149">
    <property type="entry name" value="ADH-like_C"/>
</dbReference>
<evidence type="ECO:0000256" key="5">
    <source>
        <dbReference type="RuleBase" id="RU361277"/>
    </source>
</evidence>
<comment type="caution">
    <text evidence="8">The sequence shown here is derived from an EMBL/GenBank/DDBJ whole genome shotgun (WGS) entry which is preliminary data.</text>
</comment>
<keyword evidence="4" id="KW-0560">Oxidoreductase</keyword>
<dbReference type="InterPro" id="IPR050129">
    <property type="entry name" value="Zn_alcohol_dh"/>
</dbReference>
<dbReference type="RefSeq" id="WP_203804553.1">
    <property type="nucleotide sequence ID" value="NZ_BAAAQE010000093.1"/>
</dbReference>
<dbReference type="InterPro" id="IPR020843">
    <property type="entry name" value="ER"/>
</dbReference>
<dbReference type="Pfam" id="PF00107">
    <property type="entry name" value="ADH_zinc_N"/>
    <property type="match status" value="2"/>
</dbReference>
<evidence type="ECO:0000256" key="2">
    <source>
        <dbReference type="ARBA" id="ARBA00022723"/>
    </source>
</evidence>
<dbReference type="PROSITE" id="PS00059">
    <property type="entry name" value="ADH_ZINC"/>
    <property type="match status" value="1"/>
</dbReference>
<accession>A0ABQ3XKH1</accession>
<gene>
    <name evidence="8" type="ORF">Aco03nite_074000</name>
</gene>
<keyword evidence="3 5" id="KW-0862">Zinc</keyword>
<dbReference type="Gene3D" id="3.90.180.10">
    <property type="entry name" value="Medium-chain alcohol dehydrogenases, catalytic domain"/>
    <property type="match status" value="1"/>
</dbReference>
<evidence type="ECO:0000256" key="3">
    <source>
        <dbReference type="ARBA" id="ARBA00022833"/>
    </source>
</evidence>
<dbReference type="PANTHER" id="PTHR43401:SF5">
    <property type="entry name" value="ALCOHOL DEHYDROGENASE-RELATED"/>
    <property type="match status" value="1"/>
</dbReference>
<comment type="cofactor">
    <cofactor evidence="1 5">
        <name>Zn(2+)</name>
        <dbReference type="ChEBI" id="CHEBI:29105"/>
    </cofactor>
</comment>
<dbReference type="SMART" id="SM00829">
    <property type="entry name" value="PKS_ER"/>
    <property type="match status" value="1"/>
</dbReference>